<dbReference type="NCBIfam" id="TIGR01292">
    <property type="entry name" value="TRX_reduct"/>
    <property type="match status" value="1"/>
</dbReference>
<dbReference type="KEGG" id="kpf:IX53_09990"/>
<protein>
    <recommendedName>
        <fullName evidence="6">Thioredoxin reductase</fullName>
        <ecNumber evidence="6">1.8.1.9</ecNumber>
    </recommendedName>
</protein>
<reference evidence="9 10" key="1">
    <citation type="submission" date="2015-04" db="EMBL/GenBank/DDBJ databases">
        <title>Complete Genome Sequence of Kosmotoga pacifica SLHLJ1.</title>
        <authorList>
            <person name="Jiang L.J."/>
            <person name="Shao Z.Z."/>
            <person name="Jebbar M."/>
        </authorList>
    </citation>
    <scope>NUCLEOTIDE SEQUENCE [LARGE SCALE GENOMIC DNA]</scope>
    <source>
        <strain evidence="9 10">SLHLJ1</strain>
    </source>
</reference>
<feature type="domain" description="FAD/NAD(P)-binding" evidence="8">
    <location>
        <begin position="19"/>
        <end position="306"/>
    </location>
</feature>
<evidence type="ECO:0000256" key="2">
    <source>
        <dbReference type="ARBA" id="ARBA00022827"/>
    </source>
</evidence>
<keyword evidence="5 6" id="KW-0676">Redox-active center</keyword>
<evidence type="ECO:0000259" key="8">
    <source>
        <dbReference type="Pfam" id="PF07992"/>
    </source>
</evidence>
<dbReference type="AlphaFoldDB" id="A0A0G2ZDI1"/>
<dbReference type="STRING" id="1330330.IX53_09990"/>
<dbReference type="EMBL" id="CP011232">
    <property type="protein sequence ID" value="AKI98106.1"/>
    <property type="molecule type" value="Genomic_DNA"/>
</dbReference>
<dbReference type="GO" id="GO:0019430">
    <property type="term" value="P:removal of superoxide radicals"/>
    <property type="evidence" value="ECO:0007669"/>
    <property type="project" value="UniProtKB-UniRule"/>
</dbReference>
<name>A0A0G2ZDI1_9BACT</name>
<evidence type="ECO:0000256" key="7">
    <source>
        <dbReference type="RuleBase" id="RU003881"/>
    </source>
</evidence>
<sequence length="323" mass="35204">MAFFDLGSAHKKSELKEYYDVVVVGGGPGGITAGIYAVQAGLKPLIIEKALEGGQVNNTEKVENWPGFPSIGGIELAEKFAEHAREFNVEFLNAEVIDLVLEENKKTVVLDNGKKVSSKVLIISTGSNPRKLNVPGEKEFAGRGVSYCATCDGHFFTDQHIAVIGGGNSALDETLFLTKIARKITIVQNLPKLTADKLLQERVKATGKVDYIFNTVVERIEGKDKVERLILKDTSTGKYSELEVSGVFVFIGLVPNTDFLKGKLKLNDYGYIVTDENMETEIPGVYAVGDVREKEVRQIVTAAADGAIAISHAARKYFDESDV</sequence>
<dbReference type="PANTHER" id="PTHR48105">
    <property type="entry name" value="THIOREDOXIN REDUCTASE 1-RELATED-RELATED"/>
    <property type="match status" value="1"/>
</dbReference>
<keyword evidence="10" id="KW-1185">Reference proteome</keyword>
<comment type="cofactor">
    <cofactor evidence="7">
        <name>FAD</name>
        <dbReference type="ChEBI" id="CHEBI:57692"/>
    </cofactor>
    <text evidence="7">Binds 1 FAD per subunit.</text>
</comment>
<keyword evidence="3 6" id="KW-0560">Oxidoreductase</keyword>
<dbReference type="Pfam" id="PF07992">
    <property type="entry name" value="Pyr_redox_2"/>
    <property type="match status" value="1"/>
</dbReference>
<dbReference type="InterPro" id="IPR005982">
    <property type="entry name" value="Thioredox_Rdtase"/>
</dbReference>
<dbReference type="RefSeq" id="WP_047755241.1">
    <property type="nucleotide sequence ID" value="NZ_CAJUHA010000010.1"/>
</dbReference>
<dbReference type="Gene3D" id="3.50.50.60">
    <property type="entry name" value="FAD/NAD(P)-binding domain"/>
    <property type="match status" value="2"/>
</dbReference>
<evidence type="ECO:0000256" key="3">
    <source>
        <dbReference type="ARBA" id="ARBA00023002"/>
    </source>
</evidence>
<comment type="subunit">
    <text evidence="6">Homodimer.</text>
</comment>
<dbReference type="PATRIC" id="fig|1330330.3.peg.2037"/>
<dbReference type="InterPro" id="IPR023753">
    <property type="entry name" value="FAD/NAD-binding_dom"/>
</dbReference>
<dbReference type="GO" id="GO:0005737">
    <property type="term" value="C:cytoplasm"/>
    <property type="evidence" value="ECO:0007669"/>
    <property type="project" value="InterPro"/>
</dbReference>
<dbReference type="PROSITE" id="PS00573">
    <property type="entry name" value="PYRIDINE_REDOX_2"/>
    <property type="match status" value="1"/>
</dbReference>
<keyword evidence="2 6" id="KW-0274">FAD</keyword>
<evidence type="ECO:0000313" key="9">
    <source>
        <dbReference type="EMBL" id="AKI98106.1"/>
    </source>
</evidence>
<proteinExistence type="inferred from homology"/>
<evidence type="ECO:0000256" key="5">
    <source>
        <dbReference type="ARBA" id="ARBA00023284"/>
    </source>
</evidence>
<dbReference type="InterPro" id="IPR008255">
    <property type="entry name" value="Pyr_nucl-diS_OxRdtase_2_AS"/>
</dbReference>
<dbReference type="PRINTS" id="PR00469">
    <property type="entry name" value="PNDRDTASEII"/>
</dbReference>
<dbReference type="InterPro" id="IPR050097">
    <property type="entry name" value="Ferredoxin-NADP_redctase_2"/>
</dbReference>
<dbReference type="EC" id="1.8.1.9" evidence="6"/>
<dbReference type="InterPro" id="IPR036188">
    <property type="entry name" value="FAD/NAD-bd_sf"/>
</dbReference>
<dbReference type="SUPFAM" id="SSF51905">
    <property type="entry name" value="FAD/NAD(P)-binding domain"/>
    <property type="match status" value="1"/>
</dbReference>
<dbReference type="OrthoDB" id="9806179at2"/>
<evidence type="ECO:0000256" key="6">
    <source>
        <dbReference type="RuleBase" id="RU003880"/>
    </source>
</evidence>
<dbReference type="PRINTS" id="PR00368">
    <property type="entry name" value="FADPNR"/>
</dbReference>
<comment type="similarity">
    <text evidence="6">Belongs to the class-II pyridine nucleotide-disulfide oxidoreductase family.</text>
</comment>
<keyword evidence="1 6" id="KW-0285">Flavoprotein</keyword>
<comment type="catalytic activity">
    <reaction evidence="6">
        <text>[thioredoxin]-dithiol + NADP(+) = [thioredoxin]-disulfide + NADPH + H(+)</text>
        <dbReference type="Rhea" id="RHEA:20345"/>
        <dbReference type="Rhea" id="RHEA-COMP:10698"/>
        <dbReference type="Rhea" id="RHEA-COMP:10700"/>
        <dbReference type="ChEBI" id="CHEBI:15378"/>
        <dbReference type="ChEBI" id="CHEBI:29950"/>
        <dbReference type="ChEBI" id="CHEBI:50058"/>
        <dbReference type="ChEBI" id="CHEBI:57783"/>
        <dbReference type="ChEBI" id="CHEBI:58349"/>
        <dbReference type="EC" id="1.8.1.9"/>
    </reaction>
</comment>
<keyword evidence="7" id="KW-0521">NADP</keyword>
<keyword evidence="4" id="KW-1015">Disulfide bond</keyword>
<accession>A0A0G2ZDI1</accession>
<dbReference type="GO" id="GO:0004791">
    <property type="term" value="F:thioredoxin-disulfide reductase (NADPH) activity"/>
    <property type="evidence" value="ECO:0007669"/>
    <property type="project" value="UniProtKB-UniRule"/>
</dbReference>
<evidence type="ECO:0000256" key="4">
    <source>
        <dbReference type="ARBA" id="ARBA00023157"/>
    </source>
</evidence>
<organism evidence="9 10">
    <name type="scientific">Kosmotoga pacifica</name>
    <dbReference type="NCBI Taxonomy" id="1330330"/>
    <lineage>
        <taxon>Bacteria</taxon>
        <taxon>Thermotogati</taxon>
        <taxon>Thermotogota</taxon>
        <taxon>Thermotogae</taxon>
        <taxon>Kosmotogales</taxon>
        <taxon>Kosmotogaceae</taxon>
        <taxon>Kosmotoga</taxon>
    </lineage>
</organism>
<dbReference type="Proteomes" id="UP000035159">
    <property type="component" value="Chromosome"/>
</dbReference>
<evidence type="ECO:0000313" key="10">
    <source>
        <dbReference type="Proteomes" id="UP000035159"/>
    </source>
</evidence>
<gene>
    <name evidence="9" type="ORF">IX53_09990</name>
</gene>
<evidence type="ECO:0000256" key="1">
    <source>
        <dbReference type="ARBA" id="ARBA00022630"/>
    </source>
</evidence>